<dbReference type="Proteomes" id="UP001176941">
    <property type="component" value="Chromosome 19"/>
</dbReference>
<accession>A0ABN8YFA6</accession>
<dbReference type="EMBL" id="OX459955">
    <property type="protein sequence ID" value="CAI9159821.1"/>
    <property type="molecule type" value="Genomic_DNA"/>
</dbReference>
<name>A0ABN8YFA6_RANTA</name>
<evidence type="ECO:0008006" key="4">
    <source>
        <dbReference type="Google" id="ProtNLM"/>
    </source>
</evidence>
<evidence type="ECO:0000313" key="3">
    <source>
        <dbReference type="Proteomes" id="UP001176941"/>
    </source>
</evidence>
<proteinExistence type="predicted"/>
<protein>
    <recommendedName>
        <fullName evidence="4">Secreted protein</fullName>
    </recommendedName>
</protein>
<gene>
    <name evidence="2" type="ORF">MRATA1EN1_LOCUS8783</name>
</gene>
<keyword evidence="1" id="KW-0732">Signal</keyword>
<feature type="signal peptide" evidence="1">
    <location>
        <begin position="1"/>
        <end position="20"/>
    </location>
</feature>
<feature type="chain" id="PRO_5046183218" description="Secreted protein" evidence="1">
    <location>
        <begin position="21"/>
        <end position="101"/>
    </location>
</feature>
<sequence length="101" mass="11383">MKSQSLCFIILVICPPYAFIGVSVLEAHLGDSTLENPNLSSEVLRMRAEPPPAMLPTKGHPAQRIWNQPSTFTKHLPKRFFSVEPWVNFSLLWCFQGNKGS</sequence>
<keyword evidence="3" id="KW-1185">Reference proteome</keyword>
<reference evidence="2" key="1">
    <citation type="submission" date="2023-04" db="EMBL/GenBank/DDBJ databases">
        <authorList>
            <consortium name="ELIXIR-Norway"/>
        </authorList>
    </citation>
    <scope>NUCLEOTIDE SEQUENCE [LARGE SCALE GENOMIC DNA]</scope>
</reference>
<evidence type="ECO:0000313" key="2">
    <source>
        <dbReference type="EMBL" id="CAI9159821.1"/>
    </source>
</evidence>
<evidence type="ECO:0000256" key="1">
    <source>
        <dbReference type="SAM" id="SignalP"/>
    </source>
</evidence>
<organism evidence="2 3">
    <name type="scientific">Rangifer tarandus platyrhynchus</name>
    <name type="common">Svalbard reindeer</name>
    <dbReference type="NCBI Taxonomy" id="3082113"/>
    <lineage>
        <taxon>Eukaryota</taxon>
        <taxon>Metazoa</taxon>
        <taxon>Chordata</taxon>
        <taxon>Craniata</taxon>
        <taxon>Vertebrata</taxon>
        <taxon>Euteleostomi</taxon>
        <taxon>Mammalia</taxon>
        <taxon>Eutheria</taxon>
        <taxon>Laurasiatheria</taxon>
        <taxon>Artiodactyla</taxon>
        <taxon>Ruminantia</taxon>
        <taxon>Pecora</taxon>
        <taxon>Cervidae</taxon>
        <taxon>Odocoileinae</taxon>
        <taxon>Rangifer</taxon>
    </lineage>
</organism>